<dbReference type="InterPro" id="IPR059052">
    <property type="entry name" value="HH_YbhG-like"/>
</dbReference>
<dbReference type="PANTHER" id="PTHR30438:SF2">
    <property type="entry name" value="MEMBRANE PROTEIN"/>
    <property type="match status" value="1"/>
</dbReference>
<dbReference type="Gene3D" id="1.10.287.470">
    <property type="entry name" value="Helix hairpin bin"/>
    <property type="match status" value="2"/>
</dbReference>
<reference evidence="2" key="1">
    <citation type="submission" date="2018-11" db="EMBL/GenBank/DDBJ databases">
        <authorList>
            <consortium name="Genoscope - CEA"/>
            <person name="William W."/>
        </authorList>
    </citation>
    <scope>NUCLEOTIDE SEQUENCE [LARGE SCALE GENOMIC DNA]</scope>
    <source>
        <strain evidence="2">T9AD</strain>
    </source>
</reference>
<sequence>MAIDRRLLCLLLVLPLAACNEPAQQPLLGTLEWDRIGLPAEVSERVLEWKVSEGEQVVSGQLLLELDPRRLDARVRQAEAELNQANARLEELSNGARIEQIQAASASLQQARAERDEAVRDERRISALYARGQVAVAERDRARATRDRLVAASEASAARLRELTNGTRPEQVEQANAAVEAATAQLERLRLDREHLSLHAPRAGRVDALPFHPGDQPPMNAELVSLLVGEAPYARLFIPASVRPTLTVGATLRVRVEGHERPLQARIRSIASEASFTPYYALNGDDASRLTYRAEAVLLGDEARDLPAGLPLQAERSDDE</sequence>
<gene>
    <name evidence="2" type="ORF">POT9AD_4143</name>
</gene>
<dbReference type="Pfam" id="PF25881">
    <property type="entry name" value="HH_YBHG"/>
    <property type="match status" value="1"/>
</dbReference>
<feature type="domain" description="YbhG-like alpha-helical hairpin" evidence="1">
    <location>
        <begin position="67"/>
        <end position="189"/>
    </location>
</feature>
<dbReference type="PANTHER" id="PTHR30438">
    <property type="entry name" value="36 KDA ANTIGEN-RELATED"/>
    <property type="match status" value="1"/>
</dbReference>
<dbReference type="OrthoDB" id="8558741at2"/>
<dbReference type="Gene3D" id="2.40.50.100">
    <property type="match status" value="2"/>
</dbReference>
<evidence type="ECO:0000313" key="2">
    <source>
        <dbReference type="EMBL" id="VDN65118.1"/>
    </source>
</evidence>
<dbReference type="AlphaFoldDB" id="A0A653B8Y0"/>
<dbReference type="GO" id="GO:0005886">
    <property type="term" value="C:plasma membrane"/>
    <property type="evidence" value="ECO:0007669"/>
    <property type="project" value="TreeGrafter"/>
</dbReference>
<accession>A0A653B8Y0</accession>
<organism evidence="2">
    <name type="scientific">Ectopseudomonas oleovorans</name>
    <name type="common">Pseudomonas oleovorans</name>
    <dbReference type="NCBI Taxonomy" id="301"/>
    <lineage>
        <taxon>Bacteria</taxon>
        <taxon>Pseudomonadati</taxon>
        <taxon>Pseudomonadota</taxon>
        <taxon>Gammaproteobacteria</taxon>
        <taxon>Pseudomonadales</taxon>
        <taxon>Pseudomonadaceae</taxon>
        <taxon>Ectopseudomonas</taxon>
    </lineage>
</organism>
<protein>
    <submittedName>
        <fullName evidence="2">Membrane protein</fullName>
    </submittedName>
</protein>
<dbReference type="EMBL" id="LR130779">
    <property type="protein sequence ID" value="VDN65118.1"/>
    <property type="molecule type" value="Genomic_DNA"/>
</dbReference>
<evidence type="ECO:0000259" key="1">
    <source>
        <dbReference type="Pfam" id="PF25881"/>
    </source>
</evidence>
<dbReference type="SUPFAM" id="SSF111369">
    <property type="entry name" value="HlyD-like secretion proteins"/>
    <property type="match status" value="2"/>
</dbReference>
<name>A0A653B8Y0_ECTOL</name>
<proteinExistence type="predicted"/>